<dbReference type="InterPro" id="IPR045863">
    <property type="entry name" value="CorA_TM1_TM2"/>
</dbReference>
<feature type="transmembrane region" description="Helical" evidence="13">
    <location>
        <begin position="260"/>
        <end position="280"/>
    </location>
</feature>
<proteinExistence type="inferred from homology"/>
<evidence type="ECO:0000256" key="13">
    <source>
        <dbReference type="RuleBase" id="RU362010"/>
    </source>
</evidence>
<accession>A0A4R1K8P5</accession>
<gene>
    <name evidence="13" type="primary">corA</name>
    <name evidence="14" type="ORF">C8D98_1573</name>
</gene>
<comment type="catalytic activity">
    <reaction evidence="12">
        <text>Mg(2+)(in) = Mg(2+)(out)</text>
        <dbReference type="Rhea" id="RHEA:29827"/>
        <dbReference type="ChEBI" id="CHEBI:18420"/>
    </reaction>
</comment>
<dbReference type="PANTHER" id="PTHR47685">
    <property type="entry name" value="MAGNESIUM TRANSPORT PROTEIN CORA"/>
    <property type="match status" value="1"/>
</dbReference>
<dbReference type="RefSeq" id="WP_132873564.1">
    <property type="nucleotide sequence ID" value="NZ_JAJUHT010000001.1"/>
</dbReference>
<keyword evidence="9 13" id="KW-1133">Transmembrane helix</keyword>
<comment type="similarity">
    <text evidence="2 13">Belongs to the CorA metal ion transporter (MIT) (TC 1.A.35) family.</text>
</comment>
<dbReference type="GO" id="GO:0005886">
    <property type="term" value="C:plasma membrane"/>
    <property type="evidence" value="ECO:0007669"/>
    <property type="project" value="UniProtKB-SubCell"/>
</dbReference>
<evidence type="ECO:0000256" key="2">
    <source>
        <dbReference type="ARBA" id="ARBA00009765"/>
    </source>
</evidence>
<evidence type="ECO:0000256" key="5">
    <source>
        <dbReference type="ARBA" id="ARBA00022475"/>
    </source>
</evidence>
<dbReference type="EMBL" id="SMGG01000004">
    <property type="protein sequence ID" value="TCK60694.1"/>
    <property type="molecule type" value="Genomic_DNA"/>
</dbReference>
<feature type="transmembrane region" description="Helical" evidence="13">
    <location>
        <begin position="292"/>
        <end position="312"/>
    </location>
</feature>
<dbReference type="GO" id="GO:0015095">
    <property type="term" value="F:magnesium ion transmembrane transporter activity"/>
    <property type="evidence" value="ECO:0007669"/>
    <property type="project" value="UniProtKB-UniRule"/>
</dbReference>
<keyword evidence="5 13" id="KW-1003">Cell membrane</keyword>
<evidence type="ECO:0000256" key="8">
    <source>
        <dbReference type="ARBA" id="ARBA00022842"/>
    </source>
</evidence>
<evidence type="ECO:0000256" key="3">
    <source>
        <dbReference type="ARBA" id="ARBA00019439"/>
    </source>
</evidence>
<evidence type="ECO:0000256" key="6">
    <source>
        <dbReference type="ARBA" id="ARBA00022519"/>
    </source>
</evidence>
<evidence type="ECO:0000256" key="4">
    <source>
        <dbReference type="ARBA" id="ARBA00022448"/>
    </source>
</evidence>
<dbReference type="InterPro" id="IPR004488">
    <property type="entry name" value="Mg/Co-transport_prot_CorA"/>
</dbReference>
<dbReference type="InterPro" id="IPR050829">
    <property type="entry name" value="CorA_MIT"/>
</dbReference>
<evidence type="ECO:0000256" key="12">
    <source>
        <dbReference type="ARBA" id="ARBA00034269"/>
    </source>
</evidence>
<dbReference type="AlphaFoldDB" id="A0A4R1K8P5"/>
<keyword evidence="10 13" id="KW-0406">Ion transport</keyword>
<dbReference type="InterPro" id="IPR002523">
    <property type="entry name" value="MgTranspt_CorA/ZnTranspt_ZntB"/>
</dbReference>
<keyword evidence="8 13" id="KW-0460">Magnesium</keyword>
<protein>
    <recommendedName>
        <fullName evidence="3 13">Magnesium transport protein CorA</fullName>
    </recommendedName>
</protein>
<dbReference type="GO" id="GO:0015087">
    <property type="term" value="F:cobalt ion transmembrane transporter activity"/>
    <property type="evidence" value="ECO:0007669"/>
    <property type="project" value="UniProtKB-UniRule"/>
</dbReference>
<evidence type="ECO:0000313" key="15">
    <source>
        <dbReference type="Proteomes" id="UP000294614"/>
    </source>
</evidence>
<keyword evidence="15" id="KW-1185">Reference proteome</keyword>
<dbReference type="Gene3D" id="3.30.460.20">
    <property type="entry name" value="CorA soluble domain-like"/>
    <property type="match status" value="1"/>
</dbReference>
<evidence type="ECO:0000256" key="9">
    <source>
        <dbReference type="ARBA" id="ARBA00022989"/>
    </source>
</evidence>
<dbReference type="Gene3D" id="1.20.58.340">
    <property type="entry name" value="Magnesium transport protein CorA, transmembrane region"/>
    <property type="match status" value="1"/>
</dbReference>
<keyword evidence="6" id="KW-0997">Cell inner membrane</keyword>
<comment type="function">
    <text evidence="13">Mediates influx of magnesium ions.</text>
</comment>
<dbReference type="FunFam" id="1.20.58.340:FF:000001">
    <property type="entry name" value="Magnesium transport protein CorA"/>
    <property type="match status" value="1"/>
</dbReference>
<keyword evidence="11 13" id="KW-0472">Membrane</keyword>
<dbReference type="PANTHER" id="PTHR47685:SF1">
    <property type="entry name" value="MAGNESIUM TRANSPORT PROTEIN CORA"/>
    <property type="match status" value="1"/>
</dbReference>
<sequence>MVKIYTRINSRLKIFDIDEYFSNTDNLENDVLWIDMISPSQDDINHVARVFEIEFPSKQETEEIEISSRFWESEKDITINSYFLVVDGEAVYNETVTFILQNNLLVTMRYRELKVFNECVKKLVSSPGIFRDGSFILSYIFETRIDLDADIIEGLSRNISGLRKKLSANDIDNEDILDYIYHYENLNTNIRDSLIDKQRIISALLKSHKLAELIKANFRIMIKDVNSLIDYAKYNFDRMDYIQNIVLGFVNIEQNKVIKIFTVVNVIFLPPTLVASIYGMNFKHFPELGLKYGYGLSWVLMIVSAILPVLIFRKKRWL</sequence>
<comment type="caution">
    <text evidence="14">The sequence shown here is derived from an EMBL/GenBank/DDBJ whole genome shotgun (WGS) entry which is preliminary data.</text>
</comment>
<evidence type="ECO:0000256" key="1">
    <source>
        <dbReference type="ARBA" id="ARBA00004429"/>
    </source>
</evidence>
<dbReference type="CDD" id="cd12836">
    <property type="entry name" value="HpCorA-like"/>
    <property type="match status" value="1"/>
</dbReference>
<organism evidence="14 15">
    <name type="scientific">Seleniivibrio woodruffii</name>
    <dbReference type="NCBI Taxonomy" id="1078050"/>
    <lineage>
        <taxon>Bacteria</taxon>
        <taxon>Pseudomonadati</taxon>
        <taxon>Deferribacterota</taxon>
        <taxon>Deferribacteres</taxon>
        <taxon>Deferribacterales</taxon>
        <taxon>Geovibrionaceae</taxon>
        <taxon>Seleniivibrio</taxon>
    </lineage>
</organism>
<dbReference type="NCBIfam" id="TIGR00383">
    <property type="entry name" value="corA"/>
    <property type="match status" value="1"/>
</dbReference>
<dbReference type="InterPro" id="IPR045861">
    <property type="entry name" value="CorA_cytoplasmic_dom"/>
</dbReference>
<dbReference type="SUPFAM" id="SSF144083">
    <property type="entry name" value="Magnesium transport protein CorA, transmembrane region"/>
    <property type="match status" value="1"/>
</dbReference>
<dbReference type="Proteomes" id="UP000294614">
    <property type="component" value="Unassembled WGS sequence"/>
</dbReference>
<name>A0A4R1K8P5_9BACT</name>
<keyword evidence="7 13" id="KW-0812">Transmembrane</keyword>
<dbReference type="Pfam" id="PF01544">
    <property type="entry name" value="CorA"/>
    <property type="match status" value="1"/>
</dbReference>
<evidence type="ECO:0000256" key="10">
    <source>
        <dbReference type="ARBA" id="ARBA00023065"/>
    </source>
</evidence>
<comment type="subcellular location">
    <subcellularLocation>
        <location evidence="1">Cell inner membrane</location>
        <topology evidence="1">Multi-pass membrane protein</topology>
    </subcellularLocation>
    <subcellularLocation>
        <location evidence="13">Membrane</location>
        <topology evidence="13">Multi-pass membrane protein</topology>
    </subcellularLocation>
</comment>
<evidence type="ECO:0000313" key="14">
    <source>
        <dbReference type="EMBL" id="TCK60694.1"/>
    </source>
</evidence>
<dbReference type="SUPFAM" id="SSF143865">
    <property type="entry name" value="CorA soluble domain-like"/>
    <property type="match status" value="1"/>
</dbReference>
<dbReference type="OrthoDB" id="9803416at2"/>
<reference evidence="14 15" key="1">
    <citation type="submission" date="2019-03" db="EMBL/GenBank/DDBJ databases">
        <title>Genomic Encyclopedia of Type Strains, Phase IV (KMG-IV): sequencing the most valuable type-strain genomes for metagenomic binning, comparative biology and taxonomic classification.</title>
        <authorList>
            <person name="Goeker M."/>
        </authorList>
    </citation>
    <scope>NUCLEOTIDE SEQUENCE [LARGE SCALE GENOMIC DNA]</scope>
    <source>
        <strain evidence="14 15">DSM 24984</strain>
    </source>
</reference>
<dbReference type="GO" id="GO:0015099">
    <property type="term" value="F:nickel cation transmembrane transporter activity"/>
    <property type="evidence" value="ECO:0007669"/>
    <property type="project" value="TreeGrafter"/>
</dbReference>
<keyword evidence="4 13" id="KW-0813">Transport</keyword>
<evidence type="ECO:0000256" key="7">
    <source>
        <dbReference type="ARBA" id="ARBA00022692"/>
    </source>
</evidence>
<evidence type="ECO:0000256" key="11">
    <source>
        <dbReference type="ARBA" id="ARBA00023136"/>
    </source>
</evidence>